<dbReference type="PROSITE" id="PS51201">
    <property type="entry name" value="RCK_N"/>
    <property type="match status" value="1"/>
</dbReference>
<dbReference type="SUPFAM" id="SSF51735">
    <property type="entry name" value="NAD(P)-binding Rossmann-fold domains"/>
    <property type="match status" value="1"/>
</dbReference>
<feature type="domain" description="RCK N-terminal" evidence="2">
    <location>
        <begin position="110"/>
        <end position="233"/>
    </location>
</feature>
<dbReference type="Pfam" id="PF02254">
    <property type="entry name" value="TrkA_N"/>
    <property type="match status" value="1"/>
</dbReference>
<dbReference type="RefSeq" id="WP_344080566.1">
    <property type="nucleotide sequence ID" value="NZ_BAAALS010000010.1"/>
</dbReference>
<evidence type="ECO:0000259" key="2">
    <source>
        <dbReference type="PROSITE" id="PS51201"/>
    </source>
</evidence>
<keyword evidence="1" id="KW-0472">Membrane</keyword>
<evidence type="ECO:0000256" key="1">
    <source>
        <dbReference type="SAM" id="Phobius"/>
    </source>
</evidence>
<reference evidence="4" key="1">
    <citation type="journal article" date="2019" name="Int. J. Syst. Evol. Microbiol.">
        <title>The Global Catalogue of Microorganisms (GCM) 10K type strain sequencing project: providing services to taxonomists for standard genome sequencing and annotation.</title>
        <authorList>
            <consortium name="The Broad Institute Genomics Platform"/>
            <consortium name="The Broad Institute Genome Sequencing Center for Infectious Disease"/>
            <person name="Wu L."/>
            <person name="Ma J."/>
        </authorList>
    </citation>
    <scope>NUCLEOTIDE SEQUENCE [LARGE SCALE GENOMIC DNA]</scope>
    <source>
        <strain evidence="4">JCM 13249</strain>
    </source>
</reference>
<dbReference type="InterPro" id="IPR036291">
    <property type="entry name" value="NAD(P)-bd_dom_sf"/>
</dbReference>
<feature type="transmembrane region" description="Helical" evidence="1">
    <location>
        <begin position="18"/>
        <end position="36"/>
    </location>
</feature>
<name>A0ABP4WFB6_9ACTN</name>
<keyword evidence="1" id="KW-0812">Transmembrane</keyword>
<dbReference type="EMBL" id="BAAALS010000010">
    <property type="protein sequence ID" value="GAA1753287.1"/>
    <property type="molecule type" value="Genomic_DNA"/>
</dbReference>
<organism evidence="3 4">
    <name type="scientific">Luedemannella helvata</name>
    <dbReference type="NCBI Taxonomy" id="349315"/>
    <lineage>
        <taxon>Bacteria</taxon>
        <taxon>Bacillati</taxon>
        <taxon>Actinomycetota</taxon>
        <taxon>Actinomycetes</taxon>
        <taxon>Micromonosporales</taxon>
        <taxon>Micromonosporaceae</taxon>
        <taxon>Luedemannella</taxon>
    </lineage>
</organism>
<feature type="transmembrane region" description="Helical" evidence="1">
    <location>
        <begin position="79"/>
        <end position="99"/>
    </location>
</feature>
<proteinExistence type="predicted"/>
<keyword evidence="1" id="KW-1133">Transmembrane helix</keyword>
<dbReference type="InterPro" id="IPR003032">
    <property type="entry name" value="Ryanodine_rcpt"/>
</dbReference>
<dbReference type="InterPro" id="IPR050721">
    <property type="entry name" value="Trk_Ktr_HKT_K-transport"/>
</dbReference>
<accession>A0ABP4WFB6</accession>
<keyword evidence="4" id="KW-1185">Reference proteome</keyword>
<evidence type="ECO:0000313" key="4">
    <source>
        <dbReference type="Proteomes" id="UP001500655"/>
    </source>
</evidence>
<comment type="caution">
    <text evidence="3">The sequence shown here is derived from an EMBL/GenBank/DDBJ whole genome shotgun (WGS) entry which is preliminary data.</text>
</comment>
<gene>
    <name evidence="3" type="ORF">GCM10009681_25360</name>
</gene>
<evidence type="ECO:0000313" key="3">
    <source>
        <dbReference type="EMBL" id="GAA1753287.1"/>
    </source>
</evidence>
<dbReference type="Gene3D" id="6.20.350.10">
    <property type="match status" value="1"/>
</dbReference>
<dbReference type="Gene3D" id="3.40.50.720">
    <property type="entry name" value="NAD(P)-binding Rossmann-like Domain"/>
    <property type="match status" value="1"/>
</dbReference>
<dbReference type="PANTHER" id="PTHR43833">
    <property type="entry name" value="POTASSIUM CHANNEL PROTEIN 2-RELATED-RELATED"/>
    <property type="match status" value="1"/>
</dbReference>
<dbReference type="InterPro" id="IPR003148">
    <property type="entry name" value="RCK_N"/>
</dbReference>
<dbReference type="Proteomes" id="UP001500655">
    <property type="component" value="Unassembled WGS sequence"/>
</dbReference>
<protein>
    <recommendedName>
        <fullName evidence="2">RCK N-terminal domain-containing protein</fullName>
    </recommendedName>
</protein>
<dbReference type="Pfam" id="PF02026">
    <property type="entry name" value="RyR"/>
    <property type="match status" value="1"/>
</dbReference>
<sequence length="587" mass="64452">MPAPPDDGRRPPNITKSVVTFAFLAAASFVLGFIGLHRHLPGESLLNLFYFDLQLFVLGPDPLQDNTDGLPVSLQIARFAAPAVAIFAVIETGRVLIFAEYQRRRARRASAHAVVCGDSPVARTLVAQLRAANRTVVVVAERLVGTAESRQRGLMTVVGDAGDPDVLCAAGVPSAEVVYVALGDSAVNLSVAVRASQLAEGREVPLAVYAHISDPELCVSLQARRLGLPQPPGVRLDFFNVDDLAARVLFERQPLPTFGERPTRILIAGGSRLAEALLVQAARHWRVSGGAAHPILAVDFVAPQADAAVGALTARYPFLRRTCKITPVPVELTIALAGGALRTPHDRTFLCYRDENHGLKMALTTHRLWHGRPGSVFVPLYQLTDLSVAFDGGGTYPLLDQVQGRLRLFPMIQAACDPVLIGEDLVERLARLIHEHYVLNSRRAGDGPADSELVDWEHLDAERRRANRDQAHDIGSKLSAIGCVVVPRIDGGPLFEMTEAEIDRLAELEQQRWKQAKERDGWRYGPTRDDALRRSPYLLDWAEMPEEDRRKNRDAIRDLPDILADGGFEIVRLTKRQPDAQPVDACR</sequence>